<evidence type="ECO:0000256" key="2">
    <source>
        <dbReference type="ARBA" id="ARBA00022801"/>
    </source>
</evidence>
<dbReference type="InterPro" id="IPR029069">
    <property type="entry name" value="HotDog_dom_sf"/>
</dbReference>
<organism evidence="6 7">
    <name type="scientific">Parafrankia irregularis</name>
    <dbReference type="NCBI Taxonomy" id="795642"/>
    <lineage>
        <taxon>Bacteria</taxon>
        <taxon>Bacillati</taxon>
        <taxon>Actinomycetota</taxon>
        <taxon>Actinomycetes</taxon>
        <taxon>Frankiales</taxon>
        <taxon>Frankiaceae</taxon>
        <taxon>Parafrankia</taxon>
    </lineage>
</organism>
<dbReference type="Pfam" id="PF20789">
    <property type="entry name" value="4HBT_3C"/>
    <property type="match status" value="1"/>
</dbReference>
<evidence type="ECO:0000259" key="5">
    <source>
        <dbReference type="Pfam" id="PF20789"/>
    </source>
</evidence>
<gene>
    <name evidence="6" type="ORF">Ga0074812_103252</name>
</gene>
<keyword evidence="2" id="KW-0378">Hydrolase</keyword>
<dbReference type="GO" id="GO:0006637">
    <property type="term" value="P:acyl-CoA metabolic process"/>
    <property type="evidence" value="ECO:0007669"/>
    <property type="project" value="InterPro"/>
</dbReference>
<dbReference type="InterPro" id="IPR042171">
    <property type="entry name" value="Acyl-CoA_hotdog"/>
</dbReference>
<reference evidence="7" key="1">
    <citation type="submission" date="2015-11" db="EMBL/GenBank/DDBJ databases">
        <authorList>
            <person name="Varghese N."/>
        </authorList>
    </citation>
    <scope>NUCLEOTIDE SEQUENCE [LARGE SCALE GENOMIC DNA]</scope>
    <source>
        <strain evidence="7">DSM 45899</strain>
    </source>
</reference>
<dbReference type="InterPro" id="IPR003703">
    <property type="entry name" value="Acyl_CoA_thio"/>
</dbReference>
<dbReference type="GO" id="GO:0009062">
    <property type="term" value="P:fatty acid catabolic process"/>
    <property type="evidence" value="ECO:0007669"/>
    <property type="project" value="TreeGrafter"/>
</dbReference>
<feature type="region of interest" description="Disordered" evidence="3">
    <location>
        <begin position="131"/>
        <end position="158"/>
    </location>
</feature>
<evidence type="ECO:0000256" key="1">
    <source>
        <dbReference type="ARBA" id="ARBA00006538"/>
    </source>
</evidence>
<proteinExistence type="inferred from homology"/>
<dbReference type="CDD" id="cd03445">
    <property type="entry name" value="Thioesterase_II_repeat2"/>
    <property type="match status" value="1"/>
</dbReference>
<dbReference type="CDD" id="cd03444">
    <property type="entry name" value="Thioesterase_II_repeat1"/>
    <property type="match status" value="1"/>
</dbReference>
<dbReference type="InterPro" id="IPR049449">
    <property type="entry name" value="TesB_ACOT8-like_N"/>
</dbReference>
<feature type="compositionally biased region" description="Gly residues" evidence="3">
    <location>
        <begin position="137"/>
        <end position="146"/>
    </location>
</feature>
<keyword evidence="7" id="KW-1185">Reference proteome</keyword>
<comment type="similarity">
    <text evidence="1">Belongs to the C/M/P thioester hydrolase family.</text>
</comment>
<dbReference type="RefSeq" id="WP_091272568.1">
    <property type="nucleotide sequence ID" value="NZ_FAOZ01000003.1"/>
</dbReference>
<evidence type="ECO:0000313" key="7">
    <source>
        <dbReference type="Proteomes" id="UP000198802"/>
    </source>
</evidence>
<name>A0A0S4QJR1_9ACTN</name>
<evidence type="ECO:0000256" key="3">
    <source>
        <dbReference type="SAM" id="MobiDB-lite"/>
    </source>
</evidence>
<protein>
    <submittedName>
        <fullName evidence="6">Acyl-CoA thioesterase-2</fullName>
    </submittedName>
</protein>
<dbReference type="EMBL" id="FAOZ01000003">
    <property type="protein sequence ID" value="CUU54762.1"/>
    <property type="molecule type" value="Genomic_DNA"/>
</dbReference>
<dbReference type="PANTHER" id="PTHR11066:SF34">
    <property type="entry name" value="ACYL-COENZYME A THIOESTERASE 8"/>
    <property type="match status" value="1"/>
</dbReference>
<sequence>MSPPAGSLHEPAVLGSLDGLLQALELDPVGDDRFRAGSAPGQFPGRIFGGQLLAQALAAASATAPGTTVQSLHAAFVEAGVPEHPIDIEVERVRDGRSSATRRVTLLQGGRPLLEALASFRAGTVTADAALPPVAGSGSGVPGGPDGSITDPGRPEDLPSIQEWAQKVPAGPGAASRSWIERPPAVEIRMGEPPTFLGGAPAQGSRSHWMRLPRAVGDDPALHAALLAYASDYFLMDIVFRSYPDLAAVGRLGGFSLDHALWLHRPCRFDRWHVHTQDALAVSGGRGLARGTIRDENGQLVATVVQDVLVRPAVTQEGRAS</sequence>
<dbReference type="PANTHER" id="PTHR11066">
    <property type="entry name" value="ACYL-COA THIOESTERASE"/>
    <property type="match status" value="1"/>
</dbReference>
<feature type="domain" description="Acyl-CoA thioesterase-like N-terminal HotDog" evidence="4">
    <location>
        <begin position="43"/>
        <end position="120"/>
    </location>
</feature>
<dbReference type="Gene3D" id="2.40.160.210">
    <property type="entry name" value="Acyl-CoA thioesterase, double hotdog domain"/>
    <property type="match status" value="1"/>
</dbReference>
<feature type="domain" description="Acyl-CoA thioesterase-like C-terminal" evidence="5">
    <location>
        <begin position="170"/>
        <end position="310"/>
    </location>
</feature>
<dbReference type="GO" id="GO:0047617">
    <property type="term" value="F:fatty acyl-CoA hydrolase activity"/>
    <property type="evidence" value="ECO:0007669"/>
    <property type="project" value="InterPro"/>
</dbReference>
<dbReference type="InterPro" id="IPR049450">
    <property type="entry name" value="ACOT8-like_C"/>
</dbReference>
<dbReference type="Proteomes" id="UP000198802">
    <property type="component" value="Unassembled WGS sequence"/>
</dbReference>
<accession>A0A0S4QJR1</accession>
<dbReference type="Pfam" id="PF13622">
    <property type="entry name" value="4HBT_3"/>
    <property type="match status" value="1"/>
</dbReference>
<dbReference type="SUPFAM" id="SSF54637">
    <property type="entry name" value="Thioesterase/thiol ester dehydrase-isomerase"/>
    <property type="match status" value="2"/>
</dbReference>
<dbReference type="AlphaFoldDB" id="A0A0S4QJR1"/>
<evidence type="ECO:0000313" key="6">
    <source>
        <dbReference type="EMBL" id="CUU54762.1"/>
    </source>
</evidence>
<evidence type="ECO:0000259" key="4">
    <source>
        <dbReference type="Pfam" id="PF13622"/>
    </source>
</evidence>